<dbReference type="Proteomes" id="UP000236454">
    <property type="component" value="Unassembled WGS sequence"/>
</dbReference>
<keyword evidence="2 5" id="KW-0812">Transmembrane</keyword>
<reference evidence="7 8" key="1">
    <citation type="submission" date="2016-10" db="EMBL/GenBank/DDBJ databases">
        <authorList>
            <person name="de Groot N.N."/>
        </authorList>
    </citation>
    <scope>NUCLEOTIDE SEQUENCE [LARGE SCALE GENOMIC DNA]</scope>
    <source>
        <strain evidence="7 8">CGMCC 1.7005</strain>
    </source>
</reference>
<dbReference type="STRING" id="477690.SAMN05216474_1839"/>
<name>A0A1I7A2F9_9FLAO</name>
<dbReference type="InterPro" id="IPR024163">
    <property type="entry name" value="Aerotolerance_reg_N"/>
</dbReference>
<dbReference type="InterPro" id="IPR050768">
    <property type="entry name" value="UPF0353/GerABKA_families"/>
</dbReference>
<dbReference type="OrthoDB" id="6206554at2"/>
<sequence length="335" mass="37425">MLAWIHIDFWNYNFLSPQWLWLLLLLPLYFLGLILRSRKEKGDFKTSLDIQQLERLDGILPQVFHWGTHVLFLLGVASFIIALAQPLGAPKNQEDEFSEGIDIILAMDISGSMMQTDFLPNRLEAAKAVAKDFIDGRKNDRIGLVAYEGEAYTACPATRNHSFLKKCIDKLQSGYLINGTAIGTGLGTAVTRLRSDSLESKVIILLTDGASNRGELSPLEAAELAKQKDITVYTIGVGGDQNVGGFFSSQLFSSDIDEKTLEKIADITGGKYFRAKDKNSLIEIYDKIEQMETRKLIDNYIQQEPPTLPLPFILSGLICITLAWVIRKLFFEAIG</sequence>
<dbReference type="EMBL" id="FPAS01000002">
    <property type="protein sequence ID" value="SFT69128.1"/>
    <property type="molecule type" value="Genomic_DNA"/>
</dbReference>
<dbReference type="PRINTS" id="PR00453">
    <property type="entry name" value="VWFADOMAIN"/>
</dbReference>
<dbReference type="SMART" id="SM00327">
    <property type="entry name" value="VWA"/>
    <property type="match status" value="1"/>
</dbReference>
<evidence type="ECO:0000259" key="6">
    <source>
        <dbReference type="PROSITE" id="PS50234"/>
    </source>
</evidence>
<keyword evidence="8" id="KW-1185">Reference proteome</keyword>
<keyword evidence="3 5" id="KW-1133">Transmembrane helix</keyword>
<gene>
    <name evidence="7" type="ORF">SAMN05216474_1839</name>
</gene>
<feature type="transmembrane region" description="Helical" evidence="5">
    <location>
        <begin position="63"/>
        <end position="84"/>
    </location>
</feature>
<dbReference type="RefSeq" id="WP_090248632.1">
    <property type="nucleotide sequence ID" value="NZ_FPAS01000002.1"/>
</dbReference>
<dbReference type="InterPro" id="IPR036465">
    <property type="entry name" value="vWFA_dom_sf"/>
</dbReference>
<dbReference type="CDD" id="cd01467">
    <property type="entry name" value="vWA_BatA_type"/>
    <property type="match status" value="1"/>
</dbReference>
<protein>
    <submittedName>
        <fullName evidence="7">Ca-activated chloride channel family protein</fullName>
    </submittedName>
</protein>
<dbReference type="Gene3D" id="3.40.50.410">
    <property type="entry name" value="von Willebrand factor, type A domain"/>
    <property type="match status" value="1"/>
</dbReference>
<dbReference type="AlphaFoldDB" id="A0A1I7A2F9"/>
<keyword evidence="4 5" id="KW-0472">Membrane</keyword>
<feature type="domain" description="VWFA" evidence="6">
    <location>
        <begin position="102"/>
        <end position="288"/>
    </location>
</feature>
<evidence type="ECO:0000256" key="5">
    <source>
        <dbReference type="SAM" id="Phobius"/>
    </source>
</evidence>
<accession>A0A1I7A2F9</accession>
<keyword evidence="1" id="KW-1003">Cell membrane</keyword>
<evidence type="ECO:0000256" key="3">
    <source>
        <dbReference type="ARBA" id="ARBA00022989"/>
    </source>
</evidence>
<dbReference type="PROSITE" id="PS50234">
    <property type="entry name" value="VWFA"/>
    <property type="match status" value="1"/>
</dbReference>
<evidence type="ECO:0000313" key="7">
    <source>
        <dbReference type="EMBL" id="SFT69128.1"/>
    </source>
</evidence>
<proteinExistence type="predicted"/>
<dbReference type="PANTHER" id="PTHR22550:SF5">
    <property type="entry name" value="LEUCINE ZIPPER PROTEIN 4"/>
    <property type="match status" value="1"/>
</dbReference>
<dbReference type="InterPro" id="IPR002035">
    <property type="entry name" value="VWF_A"/>
</dbReference>
<evidence type="ECO:0000256" key="1">
    <source>
        <dbReference type="ARBA" id="ARBA00022475"/>
    </source>
</evidence>
<dbReference type="SUPFAM" id="SSF53300">
    <property type="entry name" value="vWA-like"/>
    <property type="match status" value="1"/>
</dbReference>
<evidence type="ECO:0000256" key="2">
    <source>
        <dbReference type="ARBA" id="ARBA00022692"/>
    </source>
</evidence>
<evidence type="ECO:0000256" key="4">
    <source>
        <dbReference type="ARBA" id="ARBA00023136"/>
    </source>
</evidence>
<dbReference type="Pfam" id="PF07584">
    <property type="entry name" value="BatA"/>
    <property type="match status" value="1"/>
</dbReference>
<evidence type="ECO:0000313" key="8">
    <source>
        <dbReference type="Proteomes" id="UP000236454"/>
    </source>
</evidence>
<feature type="transmembrane region" description="Helical" evidence="5">
    <location>
        <begin position="18"/>
        <end position="35"/>
    </location>
</feature>
<organism evidence="7 8">
    <name type="scientific">Lishizhenia tianjinensis</name>
    <dbReference type="NCBI Taxonomy" id="477690"/>
    <lineage>
        <taxon>Bacteria</taxon>
        <taxon>Pseudomonadati</taxon>
        <taxon>Bacteroidota</taxon>
        <taxon>Flavobacteriia</taxon>
        <taxon>Flavobacteriales</taxon>
        <taxon>Crocinitomicaceae</taxon>
        <taxon>Lishizhenia</taxon>
    </lineage>
</organism>
<dbReference type="InterPro" id="IPR033881">
    <property type="entry name" value="vWA_BatA_type"/>
</dbReference>
<dbReference type="Pfam" id="PF00092">
    <property type="entry name" value="VWA"/>
    <property type="match status" value="1"/>
</dbReference>
<dbReference type="PANTHER" id="PTHR22550">
    <property type="entry name" value="SPORE GERMINATION PROTEIN"/>
    <property type="match status" value="1"/>
</dbReference>